<accession>A0A5P2UK26</accession>
<dbReference type="PROSITE" id="PS50943">
    <property type="entry name" value="HTH_CROC1"/>
    <property type="match status" value="2"/>
</dbReference>
<dbReference type="Proteomes" id="UP000326831">
    <property type="component" value="Chromosome"/>
</dbReference>
<dbReference type="OrthoDB" id="4868991at2"/>
<reference evidence="2 3" key="1">
    <citation type="submission" date="2017-09" db="EMBL/GenBank/DDBJ databases">
        <authorList>
            <person name="Lee N."/>
            <person name="Cho B.-K."/>
        </authorList>
    </citation>
    <scope>NUCLEOTIDE SEQUENCE [LARGE SCALE GENOMIC DNA]</scope>
    <source>
        <strain evidence="2 3">ATCC 27467</strain>
    </source>
</reference>
<dbReference type="GO" id="GO:0003677">
    <property type="term" value="F:DNA binding"/>
    <property type="evidence" value="ECO:0007669"/>
    <property type="project" value="InterPro"/>
</dbReference>
<dbReference type="AlphaFoldDB" id="A0A5P2UK26"/>
<dbReference type="Gene3D" id="1.10.260.40">
    <property type="entry name" value="lambda repressor-like DNA-binding domains"/>
    <property type="match status" value="2"/>
</dbReference>
<feature type="domain" description="HTH cro/C1-type" evidence="1">
    <location>
        <begin position="110"/>
        <end position="139"/>
    </location>
</feature>
<proteinExistence type="predicted"/>
<protein>
    <submittedName>
        <fullName evidence="2">XRE family transcriptional regulator</fullName>
    </submittedName>
</protein>
<feature type="domain" description="HTH cro/C1-type" evidence="1">
    <location>
        <begin position="77"/>
        <end position="103"/>
    </location>
</feature>
<sequence>MPLTLSYVPTSYGLVCLVCRRSSPATPTVCPVHSSPPFNAPAARRLRAALGMAPGHVAYGLRAQYGLLVAPETVMAWERGEISPSSTELTALAGVLWCSPGELLAEPVTLREHRIARGLSPEDLARRVGVEPNAYQKMEDAGRWKGNERQSAALTLVLGLSLAQFVAATGKEEELAELLRSAVTTRWQAYGKPLSKLLPIPRPHLERVLERLHGEYQSRMVATLSWGGGEGSAARGDAGREFLAGIVDRFWALAGGAA</sequence>
<dbReference type="Pfam" id="PF13560">
    <property type="entry name" value="HTH_31"/>
    <property type="match status" value="1"/>
</dbReference>
<dbReference type="CDD" id="cd00093">
    <property type="entry name" value="HTH_XRE"/>
    <property type="match status" value="1"/>
</dbReference>
<name>A0A5P2UK26_9ACTN</name>
<dbReference type="EMBL" id="CP023701">
    <property type="protein sequence ID" value="QEU78695.1"/>
    <property type="molecule type" value="Genomic_DNA"/>
</dbReference>
<gene>
    <name evidence="2" type="ORF">CP968_10650</name>
</gene>
<evidence type="ECO:0000259" key="1">
    <source>
        <dbReference type="PROSITE" id="PS50943"/>
    </source>
</evidence>
<dbReference type="SMART" id="SM00530">
    <property type="entry name" value="HTH_XRE"/>
    <property type="match status" value="2"/>
</dbReference>
<organism evidence="2 3">
    <name type="scientific">Streptomyces subrutilus</name>
    <dbReference type="NCBI Taxonomy" id="36818"/>
    <lineage>
        <taxon>Bacteria</taxon>
        <taxon>Bacillati</taxon>
        <taxon>Actinomycetota</taxon>
        <taxon>Actinomycetes</taxon>
        <taxon>Kitasatosporales</taxon>
        <taxon>Streptomycetaceae</taxon>
        <taxon>Streptomyces</taxon>
    </lineage>
</organism>
<dbReference type="KEGG" id="ssub:CP968_10650"/>
<dbReference type="InterPro" id="IPR010982">
    <property type="entry name" value="Lambda_DNA-bd_dom_sf"/>
</dbReference>
<dbReference type="InterPro" id="IPR001387">
    <property type="entry name" value="Cro/C1-type_HTH"/>
</dbReference>
<evidence type="ECO:0000313" key="3">
    <source>
        <dbReference type="Proteomes" id="UP000326831"/>
    </source>
</evidence>
<evidence type="ECO:0000313" key="2">
    <source>
        <dbReference type="EMBL" id="QEU78695.1"/>
    </source>
</evidence>
<keyword evidence="3" id="KW-1185">Reference proteome</keyword>
<dbReference type="SUPFAM" id="SSF47413">
    <property type="entry name" value="lambda repressor-like DNA-binding domains"/>
    <property type="match status" value="2"/>
</dbReference>